<dbReference type="EnsemblPlants" id="MELO3C029354.2.1">
    <property type="protein sequence ID" value="MELO3C029354.2.1"/>
    <property type="gene ID" value="MELO3C029354.2"/>
</dbReference>
<name>A0A9I9E6E7_CUCME</name>
<dbReference type="Gramene" id="MELO3C029354.2.1">
    <property type="protein sequence ID" value="MELO3C029354.2.1"/>
    <property type="gene ID" value="MELO3C029354.2"/>
</dbReference>
<accession>A0A9I9E6E7</accession>
<dbReference type="AlphaFoldDB" id="A0A9I9E6E7"/>
<organism evidence="1">
    <name type="scientific">Cucumis melo</name>
    <name type="common">Muskmelon</name>
    <dbReference type="NCBI Taxonomy" id="3656"/>
    <lineage>
        <taxon>Eukaryota</taxon>
        <taxon>Viridiplantae</taxon>
        <taxon>Streptophyta</taxon>
        <taxon>Embryophyta</taxon>
        <taxon>Tracheophyta</taxon>
        <taxon>Spermatophyta</taxon>
        <taxon>Magnoliopsida</taxon>
        <taxon>eudicotyledons</taxon>
        <taxon>Gunneridae</taxon>
        <taxon>Pentapetalae</taxon>
        <taxon>rosids</taxon>
        <taxon>fabids</taxon>
        <taxon>Cucurbitales</taxon>
        <taxon>Cucurbitaceae</taxon>
        <taxon>Benincaseae</taxon>
        <taxon>Cucumis</taxon>
    </lineage>
</organism>
<protein>
    <submittedName>
        <fullName evidence="1">Uncharacterized protein</fullName>
    </submittedName>
</protein>
<reference evidence="1" key="1">
    <citation type="submission" date="2023-03" db="UniProtKB">
        <authorList>
            <consortium name="EnsemblPlants"/>
        </authorList>
    </citation>
    <scope>IDENTIFICATION</scope>
</reference>
<sequence length="73" mass="8295">MSAKDSKRLEEGNHIPLGHWTTSPSLSPSFIPHHLPPNNGKTLRVHSLLRLSQKKKMSPYKIILVLDLRTLEC</sequence>
<evidence type="ECO:0000313" key="1">
    <source>
        <dbReference type="EnsemblPlants" id="MELO3C029354.2.1"/>
    </source>
</evidence>
<proteinExistence type="predicted"/>